<feature type="compositionally biased region" description="Polar residues" evidence="1">
    <location>
        <begin position="21"/>
        <end position="30"/>
    </location>
</feature>
<evidence type="ECO:0000313" key="2">
    <source>
        <dbReference type="EMBL" id="KAF2228286.1"/>
    </source>
</evidence>
<sequence length="125" mass="13917">MSRAIKEALRELKTWVVRNPSRMTSLASGNGTPGTRAAPTRTDKNDKAIGLRLDNGETVTKDGQQYKRYKLQANKDADDKAIRDLAKKNSHLVLSQADLPLDKFGPEEATDYLFGELMDNIDVPK</sequence>
<feature type="region of interest" description="Disordered" evidence="1">
    <location>
        <begin position="20"/>
        <end position="43"/>
    </location>
</feature>
<name>A0A6A6GRA0_9PEZI</name>
<gene>
    <name evidence="2" type="ORF">BDZ85DRAFT_255723</name>
</gene>
<protein>
    <submittedName>
        <fullName evidence="2">Uncharacterized protein</fullName>
    </submittedName>
</protein>
<proteinExistence type="predicted"/>
<organism evidence="2 3">
    <name type="scientific">Elsinoe ampelina</name>
    <dbReference type="NCBI Taxonomy" id="302913"/>
    <lineage>
        <taxon>Eukaryota</taxon>
        <taxon>Fungi</taxon>
        <taxon>Dikarya</taxon>
        <taxon>Ascomycota</taxon>
        <taxon>Pezizomycotina</taxon>
        <taxon>Dothideomycetes</taxon>
        <taxon>Dothideomycetidae</taxon>
        <taxon>Myriangiales</taxon>
        <taxon>Elsinoaceae</taxon>
        <taxon>Elsinoe</taxon>
    </lineage>
</organism>
<dbReference type="OrthoDB" id="2933464at2759"/>
<accession>A0A6A6GRA0</accession>
<dbReference type="Proteomes" id="UP000799538">
    <property type="component" value="Unassembled WGS sequence"/>
</dbReference>
<dbReference type="AlphaFoldDB" id="A0A6A6GRA0"/>
<evidence type="ECO:0000256" key="1">
    <source>
        <dbReference type="SAM" id="MobiDB-lite"/>
    </source>
</evidence>
<keyword evidence="3" id="KW-1185">Reference proteome</keyword>
<reference evidence="3" key="1">
    <citation type="journal article" date="2020" name="Stud. Mycol.">
        <title>101 Dothideomycetes genomes: A test case for predicting lifestyles and emergence of pathogens.</title>
        <authorList>
            <person name="Haridas S."/>
            <person name="Albert R."/>
            <person name="Binder M."/>
            <person name="Bloem J."/>
            <person name="LaButti K."/>
            <person name="Salamov A."/>
            <person name="Andreopoulos B."/>
            <person name="Baker S."/>
            <person name="Barry K."/>
            <person name="Bills G."/>
            <person name="Bluhm B."/>
            <person name="Cannon C."/>
            <person name="Castanera R."/>
            <person name="Culley D."/>
            <person name="Daum C."/>
            <person name="Ezra D."/>
            <person name="Gonzalez J."/>
            <person name="Henrissat B."/>
            <person name="Kuo A."/>
            <person name="Liang C."/>
            <person name="Lipzen A."/>
            <person name="Lutzoni F."/>
            <person name="Magnuson J."/>
            <person name="Mondo S."/>
            <person name="Nolan M."/>
            <person name="Ohm R."/>
            <person name="Pangilinan J."/>
            <person name="Park H.-J."/>
            <person name="Ramirez L."/>
            <person name="Alfaro M."/>
            <person name="Sun H."/>
            <person name="Tritt A."/>
            <person name="Yoshinaga Y."/>
            <person name="Zwiers L.-H."/>
            <person name="Turgeon B."/>
            <person name="Goodwin S."/>
            <person name="Spatafora J."/>
            <person name="Crous P."/>
            <person name="Grigoriev I."/>
        </authorList>
    </citation>
    <scope>NUCLEOTIDE SEQUENCE [LARGE SCALE GENOMIC DNA]</scope>
    <source>
        <strain evidence="3">CECT 20119</strain>
    </source>
</reference>
<evidence type="ECO:0000313" key="3">
    <source>
        <dbReference type="Proteomes" id="UP000799538"/>
    </source>
</evidence>
<dbReference type="EMBL" id="ML992501">
    <property type="protein sequence ID" value="KAF2228286.1"/>
    <property type="molecule type" value="Genomic_DNA"/>
</dbReference>